<evidence type="ECO:0000256" key="2">
    <source>
        <dbReference type="SAM" id="Phobius"/>
    </source>
</evidence>
<dbReference type="GO" id="GO:0005886">
    <property type="term" value="C:plasma membrane"/>
    <property type="evidence" value="ECO:0007669"/>
    <property type="project" value="TreeGrafter"/>
</dbReference>
<dbReference type="GO" id="GO:0006465">
    <property type="term" value="P:signal peptide processing"/>
    <property type="evidence" value="ECO:0007669"/>
    <property type="project" value="TreeGrafter"/>
</dbReference>
<dbReference type="GO" id="GO:0004190">
    <property type="term" value="F:aspartic-type endopeptidase activity"/>
    <property type="evidence" value="ECO:0007669"/>
    <property type="project" value="InterPro"/>
</dbReference>
<dbReference type="AlphaFoldDB" id="A0A3N8RNH7"/>
<keyword evidence="2" id="KW-0472">Membrane</keyword>
<dbReference type="EMBL" id="QTQV01000001">
    <property type="protein sequence ID" value="RQT21299.1"/>
    <property type="molecule type" value="Genomic_DNA"/>
</dbReference>
<evidence type="ECO:0000313" key="4">
    <source>
        <dbReference type="EMBL" id="RQT21299.1"/>
    </source>
</evidence>
<feature type="domain" description="Prepilin type IV endopeptidase peptidase" evidence="3">
    <location>
        <begin position="9"/>
        <end position="112"/>
    </location>
</feature>
<reference evidence="4 5" key="1">
    <citation type="submission" date="2018-08" db="EMBL/GenBank/DDBJ databases">
        <title>Comparative analysis of Burkholderia isolates from Puerto Rico.</title>
        <authorList>
            <person name="Hall C."/>
            <person name="Sahl J."/>
            <person name="Wagner D."/>
        </authorList>
    </citation>
    <scope>NUCLEOTIDE SEQUENCE [LARGE SCALE GENOMIC DNA]</scope>
    <source>
        <strain evidence="4 5">Bp9025</strain>
    </source>
</reference>
<evidence type="ECO:0000256" key="1">
    <source>
        <dbReference type="ARBA" id="ARBA00005801"/>
    </source>
</evidence>
<feature type="transmembrane region" description="Helical" evidence="2">
    <location>
        <begin position="96"/>
        <end position="120"/>
    </location>
</feature>
<dbReference type="PANTHER" id="PTHR30487:SF0">
    <property type="entry name" value="PREPILIN LEADER PEPTIDASE_N-METHYLTRANSFERASE-RELATED"/>
    <property type="match status" value="1"/>
</dbReference>
<dbReference type="Pfam" id="PF01478">
    <property type="entry name" value="Peptidase_A24"/>
    <property type="match status" value="1"/>
</dbReference>
<dbReference type="Proteomes" id="UP000277921">
    <property type="component" value="Unassembled WGS sequence"/>
</dbReference>
<comment type="similarity">
    <text evidence="1">Belongs to the peptidase A24 family.</text>
</comment>
<sequence length="166" mass="17410">MAHLLSTSIFFAWATLVAAGDIRFRLVRNTLVVVGLLAALASALANANPFGISVEQALIGMLVGFVSFFPLFAFRVMGAADVKVFAVLGAWCGLSILPWLWVVASLVAGIHVLALMTLSHTPLGALWSRGSPTFALGARRATPYAACLVAPAAIWLAYLVVTGGVQ</sequence>
<dbReference type="PANTHER" id="PTHR30487">
    <property type="entry name" value="TYPE 4 PREPILIN-LIKE PROTEINS LEADER PEPTIDE-PROCESSING ENZYME"/>
    <property type="match status" value="1"/>
</dbReference>
<proteinExistence type="inferred from homology"/>
<organism evidence="4 5">
    <name type="scientific">Burkholderia contaminans</name>
    <dbReference type="NCBI Taxonomy" id="488447"/>
    <lineage>
        <taxon>Bacteria</taxon>
        <taxon>Pseudomonadati</taxon>
        <taxon>Pseudomonadota</taxon>
        <taxon>Betaproteobacteria</taxon>
        <taxon>Burkholderiales</taxon>
        <taxon>Burkholderiaceae</taxon>
        <taxon>Burkholderia</taxon>
        <taxon>Burkholderia cepacia complex</taxon>
    </lineage>
</organism>
<protein>
    <submittedName>
        <fullName evidence="4">Prepilin peptidase</fullName>
    </submittedName>
</protein>
<dbReference type="InterPro" id="IPR050882">
    <property type="entry name" value="Prepilin_peptidase/N-MTase"/>
</dbReference>
<keyword evidence="2" id="KW-1133">Transmembrane helix</keyword>
<feature type="transmembrane region" description="Helical" evidence="2">
    <location>
        <begin position="141"/>
        <end position="161"/>
    </location>
</feature>
<feature type="transmembrane region" description="Helical" evidence="2">
    <location>
        <begin position="29"/>
        <end position="45"/>
    </location>
</feature>
<dbReference type="Gene3D" id="1.20.120.1220">
    <property type="match status" value="1"/>
</dbReference>
<name>A0A3N8RNH7_9BURK</name>
<evidence type="ECO:0000313" key="5">
    <source>
        <dbReference type="Proteomes" id="UP000277921"/>
    </source>
</evidence>
<accession>A0A3N8RNH7</accession>
<dbReference type="RefSeq" id="WP_124575696.1">
    <property type="nucleotide sequence ID" value="NZ_QTQV01000001.1"/>
</dbReference>
<comment type="caution">
    <text evidence="4">The sequence shown here is derived from an EMBL/GenBank/DDBJ whole genome shotgun (WGS) entry which is preliminary data.</text>
</comment>
<evidence type="ECO:0000259" key="3">
    <source>
        <dbReference type="Pfam" id="PF01478"/>
    </source>
</evidence>
<feature type="transmembrane region" description="Helical" evidence="2">
    <location>
        <begin position="57"/>
        <end position="76"/>
    </location>
</feature>
<gene>
    <name evidence="4" type="ORF">DF051_00135</name>
</gene>
<keyword evidence="2" id="KW-0812">Transmembrane</keyword>
<dbReference type="InterPro" id="IPR000045">
    <property type="entry name" value="Prepilin_IV_endopep_pep"/>
</dbReference>